<evidence type="ECO:0000259" key="1">
    <source>
        <dbReference type="Pfam" id="PF25359"/>
    </source>
</evidence>
<dbReference type="Pfam" id="PF25359">
    <property type="entry name" value="PH_met_RdRP"/>
    <property type="match status" value="1"/>
</dbReference>
<proteinExistence type="predicted"/>
<dbReference type="HOGENOM" id="CLU_021391_0_0_1"/>
<feature type="domain" description="PH-like" evidence="1">
    <location>
        <begin position="147"/>
        <end position="324"/>
    </location>
</feature>
<dbReference type="InterPro" id="IPR057493">
    <property type="entry name" value="PH_RdRP-assoc"/>
</dbReference>
<dbReference type="AlphaFoldDB" id="T1JWL9"/>
<evidence type="ECO:0000313" key="2">
    <source>
        <dbReference type="EnsemblMetazoa" id="tetur02g08740.1"/>
    </source>
</evidence>
<accession>T1JWL9</accession>
<evidence type="ECO:0000313" key="3">
    <source>
        <dbReference type="Proteomes" id="UP000015104"/>
    </source>
</evidence>
<dbReference type="Proteomes" id="UP000015104">
    <property type="component" value="Unassembled WGS sequence"/>
</dbReference>
<dbReference type="EMBL" id="CAEY01000813">
    <property type="status" value="NOT_ANNOTATED_CDS"/>
    <property type="molecule type" value="Genomic_DNA"/>
</dbReference>
<name>T1JWL9_TETUR</name>
<organism evidence="2 3">
    <name type="scientific">Tetranychus urticae</name>
    <name type="common">Two-spotted spider mite</name>
    <dbReference type="NCBI Taxonomy" id="32264"/>
    <lineage>
        <taxon>Eukaryota</taxon>
        <taxon>Metazoa</taxon>
        <taxon>Ecdysozoa</taxon>
        <taxon>Arthropoda</taxon>
        <taxon>Chelicerata</taxon>
        <taxon>Arachnida</taxon>
        <taxon>Acari</taxon>
        <taxon>Acariformes</taxon>
        <taxon>Trombidiformes</taxon>
        <taxon>Prostigmata</taxon>
        <taxon>Eleutherengona</taxon>
        <taxon>Raphignathae</taxon>
        <taxon>Tetranychoidea</taxon>
        <taxon>Tetranychidae</taxon>
        <taxon>Tetranychus</taxon>
    </lineage>
</organism>
<sequence length="551" mass="63933">MTVKDPLKQVYFNVEVIQLNCEQVKSNVDSFISDLTSIFTHEIIKSCCIIHPSGVEYHLIGQSEGNKSQKVIPVLGNGVAPVKWKGYVELQRHNLRQNWIYLVRRLCFFHSRKLSYCAVWRFDEDPNFVQLIRVDRNIKLNETSFPLSIYGFGLGNIINGNRFMIHFGCLWNKPPIITTNDDKNSEISIEDIKIKHNYNKKKFVLKFNTKTTTNESIGPDVAKCRLVYDYKSIKRVLICLSKVGLISLYLQLLYPPRIFVKAPKKKSGVLKRIRRCNCGSKLSSDVIGKSDVLRLVFDIEDDSVITSIYRWQKYHHFDICYGSLIESYMKPLKPEYPKSFPLSVNYALSCIYSIGYHFLDDLKKNHGGVEVLNEIILKYIKANKEELIVEALHRLFDAYLVGKVYNAIEHLKSLLKRIESKWTNDKDSSESKINYQSWTIITPTRTIFTPPITYDTSMYMTDHLIRVIVRDENIDLSILLDKNMHYILDDQIPYRERSKTNDKFLSFVIGKKLLDLGCLSVAGHSYELPKIKKIFPNEFKNGHRILIKSAD</sequence>
<dbReference type="EnsemblMetazoa" id="tetur02g08740.1">
    <property type="protein sequence ID" value="tetur02g08740.1"/>
    <property type="gene ID" value="tetur02g08740"/>
</dbReference>
<reference evidence="2" key="2">
    <citation type="submission" date="2015-06" db="UniProtKB">
        <authorList>
            <consortium name="EnsemblMetazoa"/>
        </authorList>
    </citation>
    <scope>IDENTIFICATION</scope>
</reference>
<keyword evidence="3" id="KW-1185">Reference proteome</keyword>
<reference evidence="3" key="1">
    <citation type="submission" date="2011-08" db="EMBL/GenBank/DDBJ databases">
        <authorList>
            <person name="Rombauts S."/>
        </authorList>
    </citation>
    <scope>NUCLEOTIDE SEQUENCE</scope>
    <source>
        <strain evidence="3">London</strain>
    </source>
</reference>
<protein>
    <recommendedName>
        <fullName evidence="1">PH-like domain-containing protein</fullName>
    </recommendedName>
</protein>